<dbReference type="RefSeq" id="WP_406582971.1">
    <property type="nucleotide sequence ID" value="NZ_JBJHQH010000024.1"/>
</dbReference>
<dbReference type="Pfam" id="PF19609">
    <property type="entry name" value="DUF6114"/>
    <property type="match status" value="1"/>
</dbReference>
<organism evidence="2 3">
    <name type="scientific">Bacillus salipaludis</name>
    <dbReference type="NCBI Taxonomy" id="2547811"/>
    <lineage>
        <taxon>Bacteria</taxon>
        <taxon>Bacillati</taxon>
        <taxon>Bacillota</taxon>
        <taxon>Bacilli</taxon>
        <taxon>Bacillales</taxon>
        <taxon>Bacillaceae</taxon>
        <taxon>Bacillus</taxon>
    </lineage>
</organism>
<keyword evidence="1" id="KW-0472">Membrane</keyword>
<name>A0ABW8RLU8_9BACI</name>
<accession>A0ABW8RLU8</accession>
<sequence length="146" mass="15551">MSSINSKRKRFKNWRARRPFWGATLSILSGIIILIVPAQLYEIAAAPGSMIVVGLLLGGLTLLMGVLAYFMPKLSTLLGIVGIFASVLSIMGALGGFLIGTILGIVGGSMLIAWSPKIAAVDFQEVSNKNQFAEKEIASSKETLPQ</sequence>
<gene>
    <name evidence="2" type="ORF">ACJEBI_23910</name>
</gene>
<evidence type="ECO:0000313" key="2">
    <source>
        <dbReference type="EMBL" id="MFK9094503.1"/>
    </source>
</evidence>
<dbReference type="Proteomes" id="UP001623041">
    <property type="component" value="Unassembled WGS sequence"/>
</dbReference>
<dbReference type="InterPro" id="IPR046096">
    <property type="entry name" value="DUF6114"/>
</dbReference>
<evidence type="ECO:0000313" key="3">
    <source>
        <dbReference type="Proteomes" id="UP001623041"/>
    </source>
</evidence>
<reference evidence="2 3" key="1">
    <citation type="submission" date="2024-11" db="EMBL/GenBank/DDBJ databases">
        <authorList>
            <person name="Lucas J.A."/>
        </authorList>
    </citation>
    <scope>NUCLEOTIDE SEQUENCE [LARGE SCALE GENOMIC DNA]</scope>
    <source>
        <strain evidence="2 3">Z 5.4</strain>
    </source>
</reference>
<keyword evidence="1" id="KW-1133">Transmembrane helix</keyword>
<proteinExistence type="predicted"/>
<feature type="transmembrane region" description="Helical" evidence="1">
    <location>
        <begin position="50"/>
        <end position="70"/>
    </location>
</feature>
<protein>
    <submittedName>
        <fullName evidence="2">DUF6114 domain-containing protein</fullName>
    </submittedName>
</protein>
<evidence type="ECO:0000256" key="1">
    <source>
        <dbReference type="SAM" id="Phobius"/>
    </source>
</evidence>
<dbReference type="EMBL" id="JBJHQH010000024">
    <property type="protein sequence ID" value="MFK9094503.1"/>
    <property type="molecule type" value="Genomic_DNA"/>
</dbReference>
<keyword evidence="1" id="KW-0812">Transmembrane</keyword>
<feature type="transmembrane region" description="Helical" evidence="1">
    <location>
        <begin position="77"/>
        <end position="106"/>
    </location>
</feature>
<comment type="caution">
    <text evidence="2">The sequence shown here is derived from an EMBL/GenBank/DDBJ whole genome shotgun (WGS) entry which is preliminary data.</text>
</comment>
<feature type="transmembrane region" description="Helical" evidence="1">
    <location>
        <begin position="20"/>
        <end position="38"/>
    </location>
</feature>
<keyword evidence="3" id="KW-1185">Reference proteome</keyword>